<dbReference type="PROSITE" id="PS50250">
    <property type="entry name" value="PCI"/>
    <property type="match status" value="1"/>
</dbReference>
<dbReference type="Proteomes" id="UP000053789">
    <property type="component" value="Unassembled WGS sequence"/>
</dbReference>
<dbReference type="GO" id="GO:0001732">
    <property type="term" value="P:formation of cytoplasmic translation initiation complex"/>
    <property type="evidence" value="ECO:0007669"/>
    <property type="project" value="UniProtKB-UniRule"/>
</dbReference>
<keyword evidence="2 4" id="KW-0396">Initiation factor</keyword>
<keyword evidence="9" id="KW-1185">Reference proteome</keyword>
<feature type="compositionally biased region" description="Pro residues" evidence="6">
    <location>
        <begin position="29"/>
        <end position="41"/>
    </location>
</feature>
<dbReference type="GeneID" id="27702576"/>
<comment type="similarity">
    <text evidence="4 5">Belongs to the eIF-3 subunit E family.</text>
</comment>
<dbReference type="HAMAP" id="MF_03004">
    <property type="entry name" value="eIF3e"/>
    <property type="match status" value="1"/>
</dbReference>
<comment type="subunit">
    <text evidence="4 5">Component of the eukaryotic translation initiation factor 3 (eIF-3) complex.</text>
</comment>
<dbReference type="GO" id="GO:0071540">
    <property type="term" value="C:eukaryotic translation initiation factor 3 complex, eIF3e"/>
    <property type="evidence" value="ECO:0007669"/>
    <property type="project" value="UniProtKB-UniRule"/>
</dbReference>
<evidence type="ECO:0000256" key="4">
    <source>
        <dbReference type="HAMAP-Rule" id="MF_03004"/>
    </source>
</evidence>
<keyword evidence="1 4" id="KW-0963">Cytoplasm</keyword>
<dbReference type="InterPro" id="IPR016650">
    <property type="entry name" value="eIF3e"/>
</dbReference>
<feature type="domain" description="PCI" evidence="7">
    <location>
        <begin position="307"/>
        <end position="487"/>
    </location>
</feature>
<dbReference type="PANTHER" id="PTHR10317">
    <property type="entry name" value="EUKARYOTIC TRANSLATION INITIATION FACTOR 3 SUBUNIT E"/>
    <property type="match status" value="1"/>
</dbReference>
<protein>
    <recommendedName>
        <fullName evidence="4 5">Eukaryotic translation initiation factor 3 subunit E</fullName>
        <shortName evidence="4">eIF3e</shortName>
    </recommendedName>
</protein>
<dbReference type="Pfam" id="PF01399">
    <property type="entry name" value="PCI"/>
    <property type="match status" value="1"/>
</dbReference>
<feature type="compositionally biased region" description="Basic and acidic residues" evidence="6">
    <location>
        <begin position="1"/>
        <end position="18"/>
    </location>
</feature>
<name>A0A0D2FSH2_CLAB1</name>
<evidence type="ECO:0000256" key="2">
    <source>
        <dbReference type="ARBA" id="ARBA00022540"/>
    </source>
</evidence>
<dbReference type="EMBL" id="KN846995">
    <property type="protein sequence ID" value="KIW89492.1"/>
    <property type="molecule type" value="Genomic_DNA"/>
</dbReference>
<organism evidence="8 9">
    <name type="scientific">Cladophialophora bantiana (strain ATCC 10958 / CBS 173.52 / CDC B-1940 / NIH 8579)</name>
    <name type="common">Xylohypha bantiana</name>
    <dbReference type="NCBI Taxonomy" id="1442370"/>
    <lineage>
        <taxon>Eukaryota</taxon>
        <taxon>Fungi</taxon>
        <taxon>Dikarya</taxon>
        <taxon>Ascomycota</taxon>
        <taxon>Pezizomycotina</taxon>
        <taxon>Eurotiomycetes</taxon>
        <taxon>Chaetothyriomycetidae</taxon>
        <taxon>Chaetothyriales</taxon>
        <taxon>Herpotrichiellaceae</taxon>
        <taxon>Cladophialophora</taxon>
    </lineage>
</organism>
<evidence type="ECO:0000256" key="1">
    <source>
        <dbReference type="ARBA" id="ARBA00022490"/>
    </source>
</evidence>
<dbReference type="Gene3D" id="1.25.40.570">
    <property type="match status" value="1"/>
</dbReference>
<dbReference type="PIRSF" id="PIRSF016255">
    <property type="entry name" value="eIF3e_su6"/>
    <property type="match status" value="1"/>
</dbReference>
<dbReference type="GO" id="GO:0033290">
    <property type="term" value="C:eukaryotic 48S preinitiation complex"/>
    <property type="evidence" value="ECO:0007669"/>
    <property type="project" value="UniProtKB-UniRule"/>
</dbReference>
<comment type="function">
    <text evidence="4">Component of the eukaryotic translation initiation factor 3 (eIF-3) complex, which is involved in protein synthesis of a specialized repertoire of mRNAs and, together with other initiation factors, stimulates binding of mRNA and methionyl-tRNAi to the 40S ribosome. The eIF-3 complex specifically targets and initiates translation of a subset of mRNAs involved in cell proliferation.</text>
</comment>
<dbReference type="AlphaFoldDB" id="A0A0D2FSH2"/>
<evidence type="ECO:0000313" key="8">
    <source>
        <dbReference type="EMBL" id="KIW89492.1"/>
    </source>
</evidence>
<dbReference type="Pfam" id="PF21357">
    <property type="entry name" value="EIF3E_C"/>
    <property type="match status" value="1"/>
</dbReference>
<dbReference type="CDD" id="cd21378">
    <property type="entry name" value="eIF3E"/>
    <property type="match status" value="1"/>
</dbReference>
<comment type="subcellular location">
    <subcellularLocation>
        <location evidence="4 5">Cytoplasm</location>
    </subcellularLocation>
</comment>
<reference evidence="8" key="1">
    <citation type="submission" date="2015-01" db="EMBL/GenBank/DDBJ databases">
        <title>The Genome Sequence of Cladophialophora bantiana CBS 173.52.</title>
        <authorList>
            <consortium name="The Broad Institute Genomics Platform"/>
            <person name="Cuomo C."/>
            <person name="de Hoog S."/>
            <person name="Gorbushina A."/>
            <person name="Stielow B."/>
            <person name="Teixiera M."/>
            <person name="Abouelleil A."/>
            <person name="Chapman S.B."/>
            <person name="Priest M."/>
            <person name="Young S.K."/>
            <person name="Wortman J."/>
            <person name="Nusbaum C."/>
            <person name="Birren B."/>
        </authorList>
    </citation>
    <scope>NUCLEOTIDE SEQUENCE [LARGE SCALE GENOMIC DNA]</scope>
    <source>
        <strain evidence="8">CBS 173.52</strain>
    </source>
</reference>
<dbReference type="InterPro" id="IPR019010">
    <property type="entry name" value="eIF3e_N"/>
</dbReference>
<accession>A0A0D2FSH2</accession>
<gene>
    <name evidence="4" type="primary">INT6</name>
    <name evidence="8" type="ORF">Z519_09648</name>
</gene>
<dbReference type="OrthoDB" id="417252at2759"/>
<evidence type="ECO:0000256" key="3">
    <source>
        <dbReference type="ARBA" id="ARBA00022917"/>
    </source>
</evidence>
<dbReference type="InterPro" id="IPR000717">
    <property type="entry name" value="PCI_dom"/>
</dbReference>
<evidence type="ECO:0000256" key="5">
    <source>
        <dbReference type="PIRNR" id="PIRNR016255"/>
    </source>
</evidence>
<evidence type="ECO:0000259" key="7">
    <source>
        <dbReference type="PROSITE" id="PS50250"/>
    </source>
</evidence>
<evidence type="ECO:0000313" key="9">
    <source>
        <dbReference type="Proteomes" id="UP000053789"/>
    </source>
</evidence>
<dbReference type="HOGENOM" id="CLU_031132_0_0_1"/>
<dbReference type="SUPFAM" id="SSF46785">
    <property type="entry name" value="Winged helix' DNA-binding domain"/>
    <property type="match status" value="1"/>
</dbReference>
<dbReference type="Pfam" id="PF09440">
    <property type="entry name" value="eIF3_N"/>
    <property type="match status" value="1"/>
</dbReference>
<dbReference type="GO" id="GO:0003743">
    <property type="term" value="F:translation initiation factor activity"/>
    <property type="evidence" value="ECO:0007669"/>
    <property type="project" value="UniProtKB-UniRule"/>
</dbReference>
<proteinExistence type="inferred from homology"/>
<sequence>MWSKIEDLPSGHPEHEDNQDLPGYIFPLELPPTPSPPPSPSKYPLTKENLRILQEQFGVVVNEFEFSDDMASDKATNGSDPVDDPTGEYAFLNKLILRMDRHLVFPLLEHKLGSEDISQERYDDLKKAIYQLLKNTNMIDYVGNLYKEIYKTDTIPPDYVKKREEVLSQLAKFEEESAHLTNLLNDESVTSQLRSDKVANLKFLEEQHGVTQQMVDNLYDFGRFRYQCGLYPEAADLLYRFRVLSTDNDKVVKATWGKLVCEILGEEWENALEEVEKVKEHIETRLFNNPRAQLTAREALVHYALFPFFNYEPAREKLTEMYFSPPYISSIQTVCPWILRYLAAAVITNRARMNNSHNYQKQVKDLVRVVKQEVYEYQDPVTEFVKALYVDFDFEGAQKKLSEAEAILRGDFFLGSSTDAFMESARHHISESYCKIHQRIDIKDLSTRLGLSPSEGEKWIVNLIRDTKVDAKIDYQAGTVVMNHPPQSVYQQVIEKTKGAFFRTQVLSAAVAK</sequence>
<keyword evidence="3 4" id="KW-0648">Protein biosynthesis</keyword>
<feature type="region of interest" description="Disordered" evidence="6">
    <location>
        <begin position="1"/>
        <end position="43"/>
    </location>
</feature>
<dbReference type="SMART" id="SM00088">
    <property type="entry name" value="PINT"/>
    <property type="match status" value="1"/>
</dbReference>
<dbReference type="GO" id="GO:0016282">
    <property type="term" value="C:eukaryotic 43S preinitiation complex"/>
    <property type="evidence" value="ECO:0007669"/>
    <property type="project" value="UniProtKB-UniRule"/>
</dbReference>
<dbReference type="RefSeq" id="XP_016616161.1">
    <property type="nucleotide sequence ID" value="XM_016767369.1"/>
</dbReference>
<dbReference type="SMART" id="SM01186">
    <property type="entry name" value="eIF3_N"/>
    <property type="match status" value="1"/>
</dbReference>
<dbReference type="InterPro" id="IPR036390">
    <property type="entry name" value="WH_DNA-bd_sf"/>
</dbReference>
<evidence type="ECO:0000256" key="6">
    <source>
        <dbReference type="SAM" id="MobiDB-lite"/>
    </source>
</evidence>